<keyword evidence="3" id="KW-1185">Reference proteome</keyword>
<dbReference type="EMBL" id="JARJCN010000121">
    <property type="protein sequence ID" value="KAJ7071884.1"/>
    <property type="molecule type" value="Genomic_DNA"/>
</dbReference>
<feature type="region of interest" description="Disordered" evidence="1">
    <location>
        <begin position="1"/>
        <end position="91"/>
    </location>
</feature>
<dbReference type="AlphaFoldDB" id="A0AAD6TMD9"/>
<feature type="compositionally biased region" description="Polar residues" evidence="1">
    <location>
        <begin position="1"/>
        <end position="12"/>
    </location>
</feature>
<accession>A0AAD6TMD9</accession>
<feature type="compositionally biased region" description="Basic residues" evidence="1">
    <location>
        <begin position="24"/>
        <end position="34"/>
    </location>
</feature>
<name>A0AAD6TMD9_9AGAR</name>
<evidence type="ECO:0000313" key="2">
    <source>
        <dbReference type="EMBL" id="KAJ7071884.1"/>
    </source>
</evidence>
<feature type="compositionally biased region" description="Low complexity" evidence="1">
    <location>
        <begin position="58"/>
        <end position="76"/>
    </location>
</feature>
<gene>
    <name evidence="2" type="ORF">B0H15DRAFT_869705</name>
</gene>
<sequence>MRKQPSPLSAPTATRKPAAQTPRLRSRLRGRRRLCASSQLPGTSLLMPQHSLSACVKSSQSQNVRRRSSAASSRPSGPHMQSARKRRELGKGRLPRIVRGWGRSFSVSLRRCRALRTTNAKRLSWLSFQRFERPRYLKRTALKIHLRPKCAAG</sequence>
<reference evidence="2" key="1">
    <citation type="submission" date="2023-03" db="EMBL/GenBank/DDBJ databases">
        <title>Massive genome expansion in bonnet fungi (Mycena s.s.) driven by repeated elements and novel gene families across ecological guilds.</title>
        <authorList>
            <consortium name="Lawrence Berkeley National Laboratory"/>
            <person name="Harder C.B."/>
            <person name="Miyauchi S."/>
            <person name="Viragh M."/>
            <person name="Kuo A."/>
            <person name="Thoen E."/>
            <person name="Andreopoulos B."/>
            <person name="Lu D."/>
            <person name="Skrede I."/>
            <person name="Drula E."/>
            <person name="Henrissat B."/>
            <person name="Morin E."/>
            <person name="Kohler A."/>
            <person name="Barry K."/>
            <person name="LaButti K."/>
            <person name="Morin E."/>
            <person name="Salamov A."/>
            <person name="Lipzen A."/>
            <person name="Mereny Z."/>
            <person name="Hegedus B."/>
            <person name="Baldrian P."/>
            <person name="Stursova M."/>
            <person name="Weitz H."/>
            <person name="Taylor A."/>
            <person name="Grigoriev I.V."/>
            <person name="Nagy L.G."/>
            <person name="Martin F."/>
            <person name="Kauserud H."/>
        </authorList>
    </citation>
    <scope>NUCLEOTIDE SEQUENCE</scope>
    <source>
        <strain evidence="2">CBHHK173m</strain>
    </source>
</reference>
<evidence type="ECO:0000313" key="3">
    <source>
        <dbReference type="Proteomes" id="UP001222325"/>
    </source>
</evidence>
<dbReference type="Proteomes" id="UP001222325">
    <property type="component" value="Unassembled WGS sequence"/>
</dbReference>
<protein>
    <submittedName>
        <fullName evidence="2">Uncharacterized protein</fullName>
    </submittedName>
</protein>
<feature type="compositionally biased region" description="Basic residues" evidence="1">
    <location>
        <begin position="82"/>
        <end position="91"/>
    </location>
</feature>
<evidence type="ECO:0000256" key="1">
    <source>
        <dbReference type="SAM" id="MobiDB-lite"/>
    </source>
</evidence>
<proteinExistence type="predicted"/>
<organism evidence="2 3">
    <name type="scientific">Mycena belliarum</name>
    <dbReference type="NCBI Taxonomy" id="1033014"/>
    <lineage>
        <taxon>Eukaryota</taxon>
        <taxon>Fungi</taxon>
        <taxon>Dikarya</taxon>
        <taxon>Basidiomycota</taxon>
        <taxon>Agaricomycotina</taxon>
        <taxon>Agaricomycetes</taxon>
        <taxon>Agaricomycetidae</taxon>
        <taxon>Agaricales</taxon>
        <taxon>Marasmiineae</taxon>
        <taxon>Mycenaceae</taxon>
        <taxon>Mycena</taxon>
    </lineage>
</organism>
<comment type="caution">
    <text evidence="2">The sequence shown here is derived from an EMBL/GenBank/DDBJ whole genome shotgun (WGS) entry which is preliminary data.</text>
</comment>